<dbReference type="EMBL" id="JABBPN010000008">
    <property type="protein sequence ID" value="NMO96185.1"/>
    <property type="molecule type" value="Genomic_DNA"/>
</dbReference>
<comment type="caution">
    <text evidence="2">The sequence shown here is derived from an EMBL/GenBank/DDBJ whole genome shotgun (WGS) entry which is preliminary data.</text>
</comment>
<name>A0A848M617_PAELE</name>
<feature type="compositionally biased region" description="Basic and acidic residues" evidence="1">
    <location>
        <begin position="92"/>
        <end position="103"/>
    </location>
</feature>
<proteinExistence type="predicted"/>
<feature type="compositionally biased region" description="Basic and acidic residues" evidence="1">
    <location>
        <begin position="61"/>
        <end position="83"/>
    </location>
</feature>
<evidence type="ECO:0000313" key="3">
    <source>
        <dbReference type="Proteomes" id="UP000565468"/>
    </source>
</evidence>
<dbReference type="Proteomes" id="UP000565468">
    <property type="component" value="Unassembled WGS sequence"/>
</dbReference>
<reference evidence="2 3" key="1">
    <citation type="submission" date="2020-04" db="EMBL/GenBank/DDBJ databases">
        <title>Paenibacillus algicola sp. nov., a novel marine bacterium producing alginate lyase.</title>
        <authorList>
            <person name="Huang H."/>
        </authorList>
    </citation>
    <scope>NUCLEOTIDE SEQUENCE [LARGE SCALE GENOMIC DNA]</scope>
    <source>
        <strain evidence="2 3">L7-75</strain>
    </source>
</reference>
<gene>
    <name evidence="2" type="ORF">HII30_10430</name>
</gene>
<evidence type="ECO:0000256" key="1">
    <source>
        <dbReference type="SAM" id="MobiDB-lite"/>
    </source>
</evidence>
<organism evidence="2 3">
    <name type="scientific">Paenibacillus lemnae</name>
    <dbReference type="NCBI Taxonomy" id="1330551"/>
    <lineage>
        <taxon>Bacteria</taxon>
        <taxon>Bacillati</taxon>
        <taxon>Bacillota</taxon>
        <taxon>Bacilli</taxon>
        <taxon>Bacillales</taxon>
        <taxon>Paenibacillaceae</taxon>
        <taxon>Paenibacillus</taxon>
    </lineage>
</organism>
<evidence type="ECO:0000313" key="2">
    <source>
        <dbReference type="EMBL" id="NMO96185.1"/>
    </source>
</evidence>
<accession>A0A848M617</accession>
<sequence>MSLKSVELQIAVHRTNEAGRMQQEYHQRPSQDQAFLSAEENKQSREASQRSAEVDETAESAVRDDGSSRSHHQLEQEKNRTGEQETSQPADHPYKGHHLDISL</sequence>
<feature type="region of interest" description="Disordered" evidence="1">
    <location>
        <begin position="14"/>
        <end position="103"/>
    </location>
</feature>
<feature type="compositionally biased region" description="Basic and acidic residues" evidence="1">
    <location>
        <begin position="39"/>
        <end position="48"/>
    </location>
</feature>
<dbReference type="RefSeq" id="WP_169504971.1">
    <property type="nucleotide sequence ID" value="NZ_JABBPN010000008.1"/>
</dbReference>
<dbReference type="AlphaFoldDB" id="A0A848M617"/>
<keyword evidence="3" id="KW-1185">Reference proteome</keyword>
<protein>
    <submittedName>
        <fullName evidence="2">Uncharacterized protein</fullName>
    </submittedName>
</protein>